<comment type="caution">
    <text evidence="1">The sequence shown here is derived from an EMBL/GenBank/DDBJ whole genome shotgun (WGS) entry which is preliminary data.</text>
</comment>
<name>A0A916IUP9_9BURK</name>
<dbReference type="EMBL" id="CAJPUY010000010">
    <property type="protein sequence ID" value="CAG2144507.1"/>
    <property type="molecule type" value="Genomic_DNA"/>
</dbReference>
<evidence type="ECO:0000313" key="2">
    <source>
        <dbReference type="Proteomes" id="UP000672934"/>
    </source>
</evidence>
<evidence type="ECO:0000313" key="1">
    <source>
        <dbReference type="EMBL" id="CAG2144507.1"/>
    </source>
</evidence>
<accession>A0A916IUP9</accession>
<protein>
    <submittedName>
        <fullName evidence="1">Uncharacterized protein</fullName>
    </submittedName>
</protein>
<organism evidence="1 2">
    <name type="scientific">Cupriavidus yeoncheonensis</name>
    <dbReference type="NCBI Taxonomy" id="1462994"/>
    <lineage>
        <taxon>Bacteria</taxon>
        <taxon>Pseudomonadati</taxon>
        <taxon>Pseudomonadota</taxon>
        <taxon>Betaproteobacteria</taxon>
        <taxon>Burkholderiales</taxon>
        <taxon>Burkholderiaceae</taxon>
        <taxon>Cupriavidus</taxon>
    </lineage>
</organism>
<dbReference type="InterPro" id="IPR056113">
    <property type="entry name" value="DUF7696"/>
</dbReference>
<reference evidence="1" key="1">
    <citation type="submission" date="2021-03" db="EMBL/GenBank/DDBJ databases">
        <authorList>
            <person name="Peeters C."/>
        </authorList>
    </citation>
    <scope>NUCLEOTIDE SEQUENCE</scope>
    <source>
        <strain evidence="1">LMG 31506</strain>
    </source>
</reference>
<gene>
    <name evidence="1" type="ORF">LMG31506_03021</name>
</gene>
<dbReference type="Proteomes" id="UP000672934">
    <property type="component" value="Unassembled WGS sequence"/>
</dbReference>
<keyword evidence="2" id="KW-1185">Reference proteome</keyword>
<proteinExistence type="predicted"/>
<sequence length="79" mass="9214">MNTANLPDGREVCTSSEEWRAYCEAKTVLSWPLAKRRGYLYGRPNEYGKPANGVMQKRGEAALRKLEDEIRLIWQQRQK</sequence>
<dbReference type="AlphaFoldDB" id="A0A916IUP9"/>
<dbReference type="RefSeq" id="WP_211947974.1">
    <property type="nucleotide sequence ID" value="NZ_CAJPUY010000010.1"/>
</dbReference>
<dbReference type="Pfam" id="PF24751">
    <property type="entry name" value="DUF7696"/>
    <property type="match status" value="1"/>
</dbReference>